<evidence type="ECO:0000256" key="13">
    <source>
        <dbReference type="SAM" id="Phobius"/>
    </source>
</evidence>
<name>A0A310SQ88_9HYME</name>
<keyword evidence="7" id="KW-0915">Sodium</keyword>
<dbReference type="Gene3D" id="1.10.287.820">
    <property type="entry name" value="Acid-sensing ion channel domain"/>
    <property type="match status" value="1"/>
</dbReference>
<dbReference type="Proteomes" id="UP000250275">
    <property type="component" value="Unassembled WGS sequence"/>
</dbReference>
<dbReference type="GO" id="GO:0015280">
    <property type="term" value="F:ligand-gated sodium channel activity"/>
    <property type="evidence" value="ECO:0007669"/>
    <property type="project" value="TreeGrafter"/>
</dbReference>
<dbReference type="Pfam" id="PF00858">
    <property type="entry name" value="ASC"/>
    <property type="match status" value="1"/>
</dbReference>
<reference evidence="14 15" key="1">
    <citation type="submission" date="2015-07" db="EMBL/GenBank/DDBJ databases">
        <title>The genome of Eufriesea mexicana.</title>
        <authorList>
            <person name="Pan H."/>
            <person name="Kapheim K."/>
        </authorList>
    </citation>
    <scope>NUCLEOTIDE SEQUENCE [LARGE SCALE GENOMIC DNA]</scope>
    <source>
        <strain evidence="14">0111107269</strain>
        <tissue evidence="14">Whole body</tissue>
    </source>
</reference>
<evidence type="ECO:0000256" key="5">
    <source>
        <dbReference type="ARBA" id="ARBA00022692"/>
    </source>
</evidence>
<sequence>MINNVVRNYIQYPVALTTETTYIDWQTPFPAIAFCISSTSAIRKYFKRNPGLFTNYSNPSFLRVSSEDLLSLYQTMRVPCKEFLAECTWNNMKFNCCNEFQELRKTGVGYCIAANSFHLKDNGKSSVHFFVNRTVKYGDLIINIRLDAKMKRYLFAGFTVHILNNLQLPIFNNVEKYEIRLKAGKTTRVEFTMKDTFNEDGVKQIAIEHRKCRFPGEKRANYRFDVYSSDSCYLEVIIERMIKLCGCVNFYYLVPRGARACNGTEMLCIIANKASIEMQSFKDEGCLPDCEGTSLIVNRLEPYEYDSPSQLFTRLHFTLLSHPTMRYRRYVVNDLLDVIVSVGSAVGLFMGASILNIFEIPYWLFVRRDRIA</sequence>
<evidence type="ECO:0000256" key="11">
    <source>
        <dbReference type="ARBA" id="ARBA00023303"/>
    </source>
</evidence>
<keyword evidence="5 12" id="KW-0812">Transmembrane</keyword>
<dbReference type="PANTHER" id="PTHR11690">
    <property type="entry name" value="AMILORIDE-SENSITIVE SODIUM CHANNEL-RELATED"/>
    <property type="match status" value="1"/>
</dbReference>
<comment type="subcellular location">
    <subcellularLocation>
        <location evidence="1">Membrane</location>
        <topology evidence="1">Multi-pass membrane protein</topology>
    </subcellularLocation>
</comment>
<evidence type="ECO:0000256" key="12">
    <source>
        <dbReference type="RuleBase" id="RU000679"/>
    </source>
</evidence>
<evidence type="ECO:0000256" key="9">
    <source>
        <dbReference type="ARBA" id="ARBA00023136"/>
    </source>
</evidence>
<dbReference type="EMBL" id="KQ761346">
    <property type="protein sequence ID" value="OAD57838.1"/>
    <property type="molecule type" value="Genomic_DNA"/>
</dbReference>
<dbReference type="GO" id="GO:0005886">
    <property type="term" value="C:plasma membrane"/>
    <property type="evidence" value="ECO:0007669"/>
    <property type="project" value="TreeGrafter"/>
</dbReference>
<evidence type="ECO:0000313" key="14">
    <source>
        <dbReference type="EMBL" id="OAD57838.1"/>
    </source>
</evidence>
<keyword evidence="8 12" id="KW-0406">Ion transport</keyword>
<dbReference type="AlphaFoldDB" id="A0A310SQ88"/>
<evidence type="ECO:0000256" key="3">
    <source>
        <dbReference type="ARBA" id="ARBA00022448"/>
    </source>
</evidence>
<feature type="transmembrane region" description="Helical" evidence="13">
    <location>
        <begin position="335"/>
        <end position="358"/>
    </location>
</feature>
<keyword evidence="11 12" id="KW-0407">Ion channel</keyword>
<evidence type="ECO:0000256" key="6">
    <source>
        <dbReference type="ARBA" id="ARBA00022989"/>
    </source>
</evidence>
<keyword evidence="4 12" id="KW-0894">Sodium channel</keyword>
<evidence type="ECO:0000256" key="1">
    <source>
        <dbReference type="ARBA" id="ARBA00004141"/>
    </source>
</evidence>
<keyword evidence="6 13" id="KW-1133">Transmembrane helix</keyword>
<evidence type="ECO:0000256" key="7">
    <source>
        <dbReference type="ARBA" id="ARBA00023053"/>
    </source>
</evidence>
<evidence type="ECO:0000256" key="2">
    <source>
        <dbReference type="ARBA" id="ARBA00007193"/>
    </source>
</evidence>
<organism evidence="14 15">
    <name type="scientific">Eufriesea mexicana</name>
    <dbReference type="NCBI Taxonomy" id="516756"/>
    <lineage>
        <taxon>Eukaryota</taxon>
        <taxon>Metazoa</taxon>
        <taxon>Ecdysozoa</taxon>
        <taxon>Arthropoda</taxon>
        <taxon>Hexapoda</taxon>
        <taxon>Insecta</taxon>
        <taxon>Pterygota</taxon>
        <taxon>Neoptera</taxon>
        <taxon>Endopterygota</taxon>
        <taxon>Hymenoptera</taxon>
        <taxon>Apocrita</taxon>
        <taxon>Aculeata</taxon>
        <taxon>Apoidea</taxon>
        <taxon>Anthophila</taxon>
        <taxon>Apidae</taxon>
        <taxon>Eufriesea</taxon>
    </lineage>
</organism>
<proteinExistence type="inferred from homology"/>
<dbReference type="PANTHER" id="PTHR11690:SF288">
    <property type="entry name" value="AMILORIDE-SENSITIVE NA+ CHANNEL-RELATED"/>
    <property type="match status" value="1"/>
</dbReference>
<keyword evidence="15" id="KW-1185">Reference proteome</keyword>
<evidence type="ECO:0000256" key="4">
    <source>
        <dbReference type="ARBA" id="ARBA00022461"/>
    </source>
</evidence>
<evidence type="ECO:0000313" key="15">
    <source>
        <dbReference type="Proteomes" id="UP000250275"/>
    </source>
</evidence>
<evidence type="ECO:0000256" key="10">
    <source>
        <dbReference type="ARBA" id="ARBA00023201"/>
    </source>
</evidence>
<protein>
    <submittedName>
        <fullName evidence="14">Sodium channel protein Nach</fullName>
    </submittedName>
</protein>
<evidence type="ECO:0000256" key="8">
    <source>
        <dbReference type="ARBA" id="ARBA00023065"/>
    </source>
</evidence>
<keyword evidence="3 12" id="KW-0813">Transport</keyword>
<accession>A0A310SQ88</accession>
<dbReference type="OrthoDB" id="5874059at2759"/>
<gene>
    <name evidence="14" type="ORF">WN48_01322</name>
</gene>
<keyword evidence="10 12" id="KW-0739">Sodium transport</keyword>
<comment type="similarity">
    <text evidence="2 12">Belongs to the amiloride-sensitive sodium channel (TC 1.A.6) family.</text>
</comment>
<dbReference type="InterPro" id="IPR001873">
    <property type="entry name" value="ENaC"/>
</dbReference>
<keyword evidence="9 13" id="KW-0472">Membrane</keyword>